<dbReference type="SFLD" id="SFLDS00003">
    <property type="entry name" value="Haloacid_Dehalogenase"/>
    <property type="match status" value="1"/>
</dbReference>
<dbReference type="InterPro" id="IPR006439">
    <property type="entry name" value="HAD-SF_hydro_IA"/>
</dbReference>
<comment type="catalytic activity">
    <reaction evidence="1">
        <text>2-phosphoglycolate + H2O = glycolate + phosphate</text>
        <dbReference type="Rhea" id="RHEA:14369"/>
        <dbReference type="ChEBI" id="CHEBI:15377"/>
        <dbReference type="ChEBI" id="CHEBI:29805"/>
        <dbReference type="ChEBI" id="CHEBI:43474"/>
        <dbReference type="ChEBI" id="CHEBI:58033"/>
        <dbReference type="EC" id="3.1.3.18"/>
    </reaction>
</comment>
<dbReference type="GO" id="GO:0005829">
    <property type="term" value="C:cytosol"/>
    <property type="evidence" value="ECO:0007669"/>
    <property type="project" value="TreeGrafter"/>
</dbReference>
<dbReference type="AlphaFoldDB" id="A0A154IMP3"/>
<evidence type="ECO:0000256" key="3">
    <source>
        <dbReference type="ARBA" id="ARBA00006171"/>
    </source>
</evidence>
<gene>
    <name evidence="5" type="ORF">A4A59_12140</name>
</gene>
<dbReference type="Gene3D" id="3.40.50.1000">
    <property type="entry name" value="HAD superfamily/HAD-like"/>
    <property type="match status" value="1"/>
</dbReference>
<comment type="similarity">
    <text evidence="3">Belongs to the HAD-like hydrolase superfamily. CbbY/CbbZ/Gph/YieH family.</text>
</comment>
<dbReference type="InterPro" id="IPR036412">
    <property type="entry name" value="HAD-like_sf"/>
</dbReference>
<evidence type="ECO:0000256" key="1">
    <source>
        <dbReference type="ARBA" id="ARBA00000830"/>
    </source>
</evidence>
<dbReference type="GO" id="GO:0008967">
    <property type="term" value="F:phosphoglycolate phosphatase activity"/>
    <property type="evidence" value="ECO:0007669"/>
    <property type="project" value="UniProtKB-EC"/>
</dbReference>
<sequence length="219" mass="24456">MLFLGRFKTVIFDFDGVILDSARLKIAAFAEVYSAEHPDLISKVVSYQEEHGGIGRRQKFEYFEREVFGRPGDGETLDQLCQQFAEIIDERMLECAFIPGAVDVLARLENVVPMHVVSGMPEDDLRLVIERRGLSRYFRTISGSPKSKHAEFLNVMDMEGVKASECLAVGDSLTEFHAACKIGIPFLAIVARDVTDLFPNDVAKSIDLSDFEKAARSAM</sequence>
<dbReference type="InterPro" id="IPR023198">
    <property type="entry name" value="PGP-like_dom2"/>
</dbReference>
<dbReference type="EC" id="3.1.3.18" evidence="4"/>
<dbReference type="Pfam" id="PF13419">
    <property type="entry name" value="HAD_2"/>
    <property type="match status" value="1"/>
</dbReference>
<proteinExistence type="inferred from homology"/>
<dbReference type="NCBIfam" id="TIGR01549">
    <property type="entry name" value="HAD-SF-IA-v1"/>
    <property type="match status" value="1"/>
</dbReference>
<dbReference type="EMBL" id="LVYU01000078">
    <property type="protein sequence ID" value="KZB01783.1"/>
    <property type="molecule type" value="Genomic_DNA"/>
</dbReference>
<name>A0A154IMP3_RHILE</name>
<dbReference type="RefSeq" id="WP_062940819.1">
    <property type="nucleotide sequence ID" value="NZ_CP171845.1"/>
</dbReference>
<accession>A0A154IMP3</accession>
<evidence type="ECO:0000313" key="5">
    <source>
        <dbReference type="EMBL" id="KZB01783.1"/>
    </source>
</evidence>
<comment type="caution">
    <text evidence="5">The sequence shown here is derived from an EMBL/GenBank/DDBJ whole genome shotgun (WGS) entry which is preliminary data.</text>
</comment>
<dbReference type="PANTHER" id="PTHR43434:SF1">
    <property type="entry name" value="PHOSPHOGLYCOLATE PHOSPHATASE"/>
    <property type="match status" value="1"/>
</dbReference>
<evidence type="ECO:0000256" key="4">
    <source>
        <dbReference type="ARBA" id="ARBA00013078"/>
    </source>
</evidence>
<dbReference type="SFLD" id="SFLDG01129">
    <property type="entry name" value="C1.5:_HAD__Beta-PGM__Phosphata"/>
    <property type="match status" value="1"/>
</dbReference>
<dbReference type="InterPro" id="IPR041492">
    <property type="entry name" value="HAD_2"/>
</dbReference>
<dbReference type="PANTHER" id="PTHR43434">
    <property type="entry name" value="PHOSPHOGLYCOLATE PHOSPHATASE"/>
    <property type="match status" value="1"/>
</dbReference>
<evidence type="ECO:0000256" key="2">
    <source>
        <dbReference type="ARBA" id="ARBA00004818"/>
    </source>
</evidence>
<protein>
    <recommendedName>
        <fullName evidence="4">phosphoglycolate phosphatase</fullName>
        <ecNumber evidence="4">3.1.3.18</ecNumber>
    </recommendedName>
</protein>
<dbReference type="GO" id="GO:0006281">
    <property type="term" value="P:DNA repair"/>
    <property type="evidence" value="ECO:0007669"/>
    <property type="project" value="TreeGrafter"/>
</dbReference>
<dbReference type="InterPro" id="IPR050155">
    <property type="entry name" value="HAD-like_hydrolase_sf"/>
</dbReference>
<reference evidence="5" key="1">
    <citation type="submission" date="2016-03" db="EMBL/GenBank/DDBJ databases">
        <title>Microsymbionts genomes from the relict species Vavilovia formosa.</title>
        <authorList>
            <person name="Chirak E."/>
            <person name="Kimeklis A."/>
            <person name="Kopat V."/>
            <person name="Andronov E."/>
        </authorList>
    </citation>
    <scope>NUCLEOTIDE SEQUENCE [LARGE SCALE GENOMIC DNA]</scope>
    <source>
        <strain evidence="5">Vaf12</strain>
    </source>
</reference>
<dbReference type="SUPFAM" id="SSF56784">
    <property type="entry name" value="HAD-like"/>
    <property type="match status" value="1"/>
</dbReference>
<organism evidence="5">
    <name type="scientific">Rhizobium leguminosarum</name>
    <dbReference type="NCBI Taxonomy" id="384"/>
    <lineage>
        <taxon>Bacteria</taxon>
        <taxon>Pseudomonadati</taxon>
        <taxon>Pseudomonadota</taxon>
        <taxon>Alphaproteobacteria</taxon>
        <taxon>Hyphomicrobiales</taxon>
        <taxon>Rhizobiaceae</taxon>
        <taxon>Rhizobium/Agrobacterium group</taxon>
        <taxon>Rhizobium</taxon>
    </lineage>
</organism>
<dbReference type="InterPro" id="IPR023214">
    <property type="entry name" value="HAD_sf"/>
</dbReference>
<dbReference type="Gene3D" id="1.10.150.240">
    <property type="entry name" value="Putative phosphatase, domain 2"/>
    <property type="match status" value="1"/>
</dbReference>
<comment type="pathway">
    <text evidence="2">Organic acid metabolism; glycolate biosynthesis; glycolate from 2-phosphoglycolate: step 1/1.</text>
</comment>